<proteinExistence type="predicted"/>
<organism evidence="1 2">
    <name type="scientific">Leptolyngbya iicbica LK</name>
    <dbReference type="NCBI Taxonomy" id="2294035"/>
    <lineage>
        <taxon>Bacteria</taxon>
        <taxon>Bacillati</taxon>
        <taxon>Cyanobacteriota</taxon>
        <taxon>Cyanophyceae</taxon>
        <taxon>Leptolyngbyales</taxon>
        <taxon>Leptolyngbyaceae</taxon>
        <taxon>Leptolyngbya group</taxon>
        <taxon>Leptolyngbya</taxon>
        <taxon>Leptolyngbya iicbica</taxon>
    </lineage>
</organism>
<keyword evidence="2" id="KW-1185">Reference proteome</keyword>
<dbReference type="RefSeq" id="WP_063776143.1">
    <property type="nucleotide sequence ID" value="NZ_QVFV01000001.1"/>
</dbReference>
<sequence length="197" mass="22003">MKLGKPRRRGRSRLALALASITCIATVVLPLGPTAAVQLGDGTTVFTSPPRLADFVTLDNDTYDRRPTYYVTVNLPPDAEEPLETLTVSLIEGRFTRLNYRTQDIEVFTGTRRDRGASYDIATADYDADSQTLTVQLAEPAEPGQLLTFALTLVRNPRWEGVYLYEVTAAPAGEKPQFQRVGTGRIHIYQRDFIFFD</sequence>
<dbReference type="AlphaFoldDB" id="A0A4Q7EFQ1"/>
<comment type="caution">
    <text evidence="1">The sequence shown here is derived from an EMBL/GenBank/DDBJ whole genome shotgun (WGS) entry which is preliminary data.</text>
</comment>
<dbReference type="Proteomes" id="UP000292459">
    <property type="component" value="Unassembled WGS sequence"/>
</dbReference>
<name>A0A4Q7EFQ1_9CYAN</name>
<dbReference type="EMBL" id="QVFV01000001">
    <property type="protein sequence ID" value="RZM81907.1"/>
    <property type="molecule type" value="Genomic_DNA"/>
</dbReference>
<gene>
    <name evidence="1" type="ORF">DYY88_01135</name>
</gene>
<dbReference type="OrthoDB" id="423147at2"/>
<accession>A0A4Q7EFQ1</accession>
<reference evidence="1 2" key="1">
    <citation type="submission" date="2018-11" db="EMBL/GenBank/DDBJ databases">
        <title>Whole genome sequencing of an environmental sample.</title>
        <authorList>
            <person name="Sarangi A.N."/>
            <person name="Singh D."/>
            <person name="Tripathy S."/>
        </authorList>
    </citation>
    <scope>NUCLEOTIDE SEQUENCE [LARGE SCALE GENOMIC DNA]</scope>
    <source>
        <strain evidence="1 2">Lakshadweep</strain>
    </source>
</reference>
<dbReference type="InterPro" id="IPR021256">
    <property type="entry name" value="DUF2808"/>
</dbReference>
<dbReference type="Pfam" id="PF10989">
    <property type="entry name" value="DUF2808"/>
    <property type="match status" value="1"/>
</dbReference>
<protein>
    <submittedName>
        <fullName evidence="1">DUF2808 domain-containing protein</fullName>
    </submittedName>
</protein>
<evidence type="ECO:0000313" key="1">
    <source>
        <dbReference type="EMBL" id="RZM81907.1"/>
    </source>
</evidence>
<evidence type="ECO:0000313" key="2">
    <source>
        <dbReference type="Proteomes" id="UP000292459"/>
    </source>
</evidence>